<dbReference type="SUPFAM" id="SSF51735">
    <property type="entry name" value="NAD(P)-binding Rossmann-fold domains"/>
    <property type="match status" value="1"/>
</dbReference>
<dbReference type="InterPro" id="IPR002347">
    <property type="entry name" value="SDR_fam"/>
</dbReference>
<comment type="caution">
    <text evidence="4">The sequence shown here is derived from an EMBL/GenBank/DDBJ whole genome shotgun (WGS) entry which is preliminary data.</text>
</comment>
<name>A0A937D570_9BURK</name>
<dbReference type="Proteomes" id="UP000613011">
    <property type="component" value="Unassembled WGS sequence"/>
</dbReference>
<dbReference type="PRINTS" id="PR00081">
    <property type="entry name" value="GDHRDH"/>
</dbReference>
<dbReference type="PROSITE" id="PS00061">
    <property type="entry name" value="ADH_SHORT"/>
    <property type="match status" value="1"/>
</dbReference>
<gene>
    <name evidence="4" type="ORF">JI739_18960</name>
</gene>
<dbReference type="InterPro" id="IPR020904">
    <property type="entry name" value="Sc_DH/Rdtase_CS"/>
</dbReference>
<dbReference type="Gene3D" id="3.40.50.720">
    <property type="entry name" value="NAD(P)-binding Rossmann-like Domain"/>
    <property type="match status" value="1"/>
</dbReference>
<accession>A0A937D570</accession>
<evidence type="ECO:0000259" key="3">
    <source>
        <dbReference type="SMART" id="SM00822"/>
    </source>
</evidence>
<organism evidence="4 5">
    <name type="scientific">Ramlibacter aurantiacus</name>
    <dbReference type="NCBI Taxonomy" id="2801330"/>
    <lineage>
        <taxon>Bacteria</taxon>
        <taxon>Pseudomonadati</taxon>
        <taxon>Pseudomonadota</taxon>
        <taxon>Betaproteobacteria</taxon>
        <taxon>Burkholderiales</taxon>
        <taxon>Comamonadaceae</taxon>
        <taxon>Ramlibacter</taxon>
    </lineage>
</organism>
<dbReference type="FunFam" id="3.40.50.720:FF:000084">
    <property type="entry name" value="Short-chain dehydrogenase reductase"/>
    <property type="match status" value="1"/>
</dbReference>
<dbReference type="PRINTS" id="PR00080">
    <property type="entry name" value="SDRFAMILY"/>
</dbReference>
<dbReference type="SMART" id="SM00822">
    <property type="entry name" value="PKS_KR"/>
    <property type="match status" value="1"/>
</dbReference>
<dbReference type="RefSeq" id="WP_201685516.1">
    <property type="nucleotide sequence ID" value="NZ_JAEQNA010000008.1"/>
</dbReference>
<dbReference type="InterPro" id="IPR036291">
    <property type="entry name" value="NAD(P)-bd_dom_sf"/>
</dbReference>
<dbReference type="Pfam" id="PF13561">
    <property type="entry name" value="adh_short_C2"/>
    <property type="match status" value="1"/>
</dbReference>
<evidence type="ECO:0000313" key="5">
    <source>
        <dbReference type="Proteomes" id="UP000613011"/>
    </source>
</evidence>
<dbReference type="EMBL" id="JAEQNA010000008">
    <property type="protein sequence ID" value="MBL0422435.1"/>
    <property type="molecule type" value="Genomic_DNA"/>
</dbReference>
<dbReference type="PANTHER" id="PTHR43639:SF1">
    <property type="entry name" value="SHORT-CHAIN DEHYDROGENASE_REDUCTASE FAMILY PROTEIN"/>
    <property type="match status" value="1"/>
</dbReference>
<protein>
    <submittedName>
        <fullName evidence="4">SDR family oxidoreductase</fullName>
    </submittedName>
</protein>
<feature type="domain" description="Ketoreductase" evidence="3">
    <location>
        <begin position="5"/>
        <end position="169"/>
    </location>
</feature>
<evidence type="ECO:0000256" key="2">
    <source>
        <dbReference type="ARBA" id="ARBA00023002"/>
    </source>
</evidence>
<sequence length="246" mass="26545">MSNRKVALVTGGSAGLGEDIALKLKRNGFDVAVCGRRQDKLDAMRKRGVAGIQCDIGSREDVRRLKDWIVSSYAQLDVLVNCAGVALQRSPFVEVNMDEVENMMRINVFGTMYVTQSFLPLVQARKGCILNFSSTLAQRPRAGSIAYSASKGAVEAFTKAIAIEAAEHGVRVNCIAPALVRSDIYLAAGMSPTEYDKLLAARAAEFPLKRVGEPEDVSELVSYLVSDKATWITGLVLAVDGGGMLR</sequence>
<evidence type="ECO:0000256" key="1">
    <source>
        <dbReference type="ARBA" id="ARBA00006484"/>
    </source>
</evidence>
<dbReference type="AlphaFoldDB" id="A0A937D570"/>
<reference evidence="4" key="1">
    <citation type="submission" date="2021-01" db="EMBL/GenBank/DDBJ databases">
        <title>Ramlibacter sp. strain AW1 16S ribosomal RNA gene Genome sequencing and assembly.</title>
        <authorList>
            <person name="Kang M."/>
        </authorList>
    </citation>
    <scope>NUCLEOTIDE SEQUENCE</scope>
    <source>
        <strain evidence="4">AW1</strain>
    </source>
</reference>
<evidence type="ECO:0000313" key="4">
    <source>
        <dbReference type="EMBL" id="MBL0422435.1"/>
    </source>
</evidence>
<comment type="similarity">
    <text evidence="1">Belongs to the short-chain dehydrogenases/reductases (SDR) family.</text>
</comment>
<dbReference type="GO" id="GO:0016491">
    <property type="term" value="F:oxidoreductase activity"/>
    <property type="evidence" value="ECO:0007669"/>
    <property type="project" value="UniProtKB-KW"/>
</dbReference>
<proteinExistence type="inferred from homology"/>
<keyword evidence="5" id="KW-1185">Reference proteome</keyword>
<dbReference type="InterPro" id="IPR057326">
    <property type="entry name" value="KR_dom"/>
</dbReference>
<keyword evidence="2" id="KW-0560">Oxidoreductase</keyword>
<dbReference type="CDD" id="cd05233">
    <property type="entry name" value="SDR_c"/>
    <property type="match status" value="1"/>
</dbReference>
<dbReference type="PANTHER" id="PTHR43639">
    <property type="entry name" value="OXIDOREDUCTASE, SHORT-CHAIN DEHYDROGENASE/REDUCTASE FAMILY (AFU_ORTHOLOGUE AFUA_5G02870)"/>
    <property type="match status" value="1"/>
</dbReference>